<dbReference type="GeneID" id="65131363"/>
<dbReference type="KEGG" id="vg:65131363"/>
<feature type="domain" description="HNH nuclease" evidence="1">
    <location>
        <begin position="59"/>
        <end position="104"/>
    </location>
</feature>
<organism evidence="2 3">
    <name type="scientific">uncultured phage cr113_1</name>
    <dbReference type="NCBI Taxonomy" id="2772087"/>
    <lineage>
        <taxon>Viruses</taxon>
        <taxon>Duplodnaviria</taxon>
        <taxon>Heunggongvirae</taxon>
        <taxon>Uroviricota</taxon>
        <taxon>Caudoviricetes</taxon>
        <taxon>Crassvirales</taxon>
        <taxon>Suoliviridae</taxon>
        <taxon>Loutivirinae</taxon>
        <taxon>Buchavirus</taxon>
        <taxon>Buchavirus coli</taxon>
    </lineage>
</organism>
<reference evidence="2 3" key="1">
    <citation type="submission" date="2020-07" db="EMBL/GenBank/DDBJ databases">
        <title>Taxonomic proposal: Crassvirales, a new order of highly abundant and diverse bacterial viruses.</title>
        <authorList>
            <person name="Shkoporov A.N."/>
            <person name="Stockdale S.R."/>
            <person name="Guerin E."/>
            <person name="Ross R.P."/>
            <person name="Hill C."/>
        </authorList>
    </citation>
    <scope>NUCLEOTIDE SEQUENCE [LARGE SCALE GENOMIC DNA]</scope>
</reference>
<evidence type="ECO:0000259" key="1">
    <source>
        <dbReference type="Pfam" id="PF13392"/>
    </source>
</evidence>
<evidence type="ECO:0000313" key="3">
    <source>
        <dbReference type="Proteomes" id="UP000593598"/>
    </source>
</evidence>
<dbReference type="EMBL" id="MT774403">
    <property type="protein sequence ID" value="QOR57424.1"/>
    <property type="molecule type" value="Genomic_DNA"/>
</dbReference>
<dbReference type="InterPro" id="IPR044925">
    <property type="entry name" value="His-Me_finger_sf"/>
</dbReference>
<accession>A0A7M1RTG8</accession>
<dbReference type="Proteomes" id="UP000593598">
    <property type="component" value="Segment"/>
</dbReference>
<dbReference type="SUPFAM" id="SSF54060">
    <property type="entry name" value="His-Me finger endonucleases"/>
    <property type="match status" value="1"/>
</dbReference>
<name>A0A7M1RTG8_9CAUD</name>
<protein>
    <recommendedName>
        <fullName evidence="1">HNH nuclease domain-containing protein</fullName>
    </recommendedName>
</protein>
<proteinExistence type="predicted"/>
<dbReference type="Gene3D" id="3.90.75.20">
    <property type="match status" value="1"/>
</dbReference>
<dbReference type="InterPro" id="IPR003615">
    <property type="entry name" value="HNH_nuc"/>
</dbReference>
<dbReference type="RefSeq" id="YP_010112876.1">
    <property type="nucleotide sequence ID" value="NC_055896.1"/>
</dbReference>
<keyword evidence="3" id="KW-1185">Reference proteome</keyword>
<evidence type="ECO:0000313" key="2">
    <source>
        <dbReference type="EMBL" id="QOR57424.1"/>
    </source>
</evidence>
<dbReference type="Pfam" id="PF13392">
    <property type="entry name" value="HNH_3"/>
    <property type="match status" value="1"/>
</dbReference>
<sequence>MIKPEELALIKGYTVTKDGILLNRNGVQVKGRIKDRKRDYYNFDIRIGPRRENKKVHCMIHRLQAYQKFGDKIYEDGIVVRHLNGDRYDNSYDNIGIGTIKDNKHDIPKELISINCGQIRRKYSADIVENIRKDRESGFTYTQLMNKYNISSKGTIHYIIYKEDTLYKRYPKRYRLSNSQDGRLQ</sequence>